<feature type="domain" description="Maestro-like HEAT-repeats" evidence="2">
    <location>
        <begin position="1063"/>
        <end position="1269"/>
    </location>
</feature>
<dbReference type="Gene3D" id="1.25.10.10">
    <property type="entry name" value="Leucine-rich Repeat Variant"/>
    <property type="match status" value="2"/>
</dbReference>
<gene>
    <name evidence="5" type="ORF">EVOR1521_LOCUS30592</name>
</gene>
<feature type="domain" description="MROH2B-like N-terminal HEAT-repeats" evidence="4">
    <location>
        <begin position="40"/>
        <end position="206"/>
    </location>
</feature>
<evidence type="ECO:0000259" key="2">
    <source>
        <dbReference type="Pfam" id="PF21047"/>
    </source>
</evidence>
<dbReference type="InterPro" id="IPR056282">
    <property type="entry name" value="MROH2B-like_N_HEAT"/>
</dbReference>
<dbReference type="InterPro" id="IPR016024">
    <property type="entry name" value="ARM-type_fold"/>
</dbReference>
<accession>A0AA36JQY1</accession>
<comment type="caution">
    <text evidence="5">The sequence shown here is derived from an EMBL/GenBank/DDBJ whole genome shotgun (WGS) entry which is preliminary data.</text>
</comment>
<dbReference type="Pfam" id="PF23221">
    <property type="entry name" value="HEAT_MROH2B_1st"/>
    <property type="match status" value="1"/>
</dbReference>
<dbReference type="InterPro" id="IPR045206">
    <property type="entry name" value="Maestro_heat-like_prot"/>
</dbReference>
<evidence type="ECO:0000313" key="5">
    <source>
        <dbReference type="EMBL" id="CAJ1409509.1"/>
    </source>
</evidence>
<sequence length="1747" mass="188568">MGDGGDAAAEGDCMKEVVYSLLSAKATASSQMQVAINSSLIQMAKTNFPFVTAAIFSAVENQKASEQHKLQLLRLLCQILELQRSEAVSSEGVPRVLAKNMTRFLLSEARPGWELLVELAPMHPDLVLGELLANLSGETLPQLEILGEVAAAAPHSLREKLDEVLARCFSLLQNCRAMDQRMLLLRVWCSLCIAMVNCLARHSSNPLDAGIPGFSRQFAAAAAPLRAAKEKGDTTGRKPTQVVSAVFTLLMSAWSTWKDMALRVAAVDALGHFSLVIPKDQFLTNADALLDHIISLLSRQASLTSPSSPMPPLALMRGTCLALQAIVDAERELLTVENTLQTLLGCLFASVVSGGPLQGLQQGLNPEALQSQVELLCCLDVLAETFGRESLAFLLQKAKGNREERLAALLVLRQLAGRPALTSGIVEGVQQLLSDSDPAVGLMLGELLVAMAPALEANARPEHAGNLVGFVIRLTARSQASEASDSGYMPKFVSKGYAHDGPSAEEVRTRAGSVLGQLATLRPLASVLWPLLLKAALNPAMLPGLPALCRTMTQMAQLEKDAEECEQGVGKALATFGQTESLLLWLLICAHSPTEPPGLGLSVLRCLESLAACLHPVLGQIWEAPSKRLQTLCGHLEEALSSSGSLDGNLWVAALAQELHFFLSALPHHDDTAARFTDLLCSLLEKAKKDSRDSPMARPWDVAGGPSELSDAHRAGIFNLTGVCLAHLGNAQKASATLEMLLAAAPDLGRARRAFARGLGIASSRHLDLTLEAIAKAKTETAAKGRGTSLQSLFGKSAQALVAEQLRATLLLSLGFCAINSAGPMLLQEKAFERILKPLHQALAQEKTPEILRSAVDAAKLVGDALRCPKEQRTECDPFLAADLAEVLPEQSPIAVLSEDSPTREALAKHRNELLEALLPLVDPHDQEDDKLALQEMLCPVLDAISSLAALPLALPSPLFTALLERALQVLFLSGPQAKESTEAARVRAVTSVLKALLFQAARRWLGVSKLLQAVHLTGASHAEPRRWTCVQIIGDLCRVAPIVTIPTEDEGESDLGDWSECLALVLPRMGDSSKAVASAGVDAVQQLLARCQYTTHLRLGTTEEYLTLPQDTAALLDDGVAPGLITEREELRGDPAPPSQQLVGALLTRLPEHAMPAMVQYLMPSMHDVDSHAAMTGVDAMHLLLQSCCEQLSAEAASNLVSTIFEEVERVRHSSVRQLVLSCIKVLALHHFDAVIEELLEMGPDFKMSIMGALQVMAKESSLLLKLLNHLTAAWNHPSSAEARQVLSATVAVGHLFTVNDSSIGAAVKKYFSQLFGTFLLRIGTTSEGLHAQQAAGAFMNFLHASQNDSMAMALEGNRLAKVTREFYDEVICELASLFCRHQPRRRETLLQFLQPFLAAKLPGHRVAAMSTMSQLLSCMDSPMERDDLLAILSSVVAAIDDADATVRKQAGRGLGNVAALWQNWEDASQIMADDIVQEVLMQMCRLLSDEAPSVRREAVVAMQRACQAPLPEKWRDFLLSSSPQHLPSLLDAEDTLLRGASFDLLSRVCQLANEQAGNGDADAVQGVRDREAVEAAFFESLQMMVVQCTIRLEDSSSAVAAAASRCLRHITGTYLFQAKTPSSAEEAWELLQRWEQAQMDFEQFVFPFVALLHVANESELALKRLQLCQRYIKLAPEGCIAPGAPPRTAAGFMGAALLRCLQGENFRPSQVVCSLCKNVLELLTLEEAETRTQAARILGLLDLAT</sequence>
<dbReference type="PANTHER" id="PTHR23120">
    <property type="entry name" value="MAESTRO-RELATED HEAT DOMAIN-CONTAINING"/>
    <property type="match status" value="1"/>
</dbReference>
<keyword evidence="6" id="KW-1185">Reference proteome</keyword>
<organism evidence="5 6">
    <name type="scientific">Effrenium voratum</name>
    <dbReference type="NCBI Taxonomy" id="2562239"/>
    <lineage>
        <taxon>Eukaryota</taxon>
        <taxon>Sar</taxon>
        <taxon>Alveolata</taxon>
        <taxon>Dinophyceae</taxon>
        <taxon>Suessiales</taxon>
        <taxon>Symbiodiniaceae</taxon>
        <taxon>Effrenium</taxon>
    </lineage>
</organism>
<evidence type="ECO:0000259" key="3">
    <source>
        <dbReference type="Pfam" id="PF23210"/>
    </source>
</evidence>
<protein>
    <submittedName>
        <fullName evidence="5">Uncharacterized protein</fullName>
    </submittedName>
</protein>
<dbReference type="SUPFAM" id="SSF48371">
    <property type="entry name" value="ARM repeat"/>
    <property type="match status" value="2"/>
</dbReference>
<proteinExistence type="predicted"/>
<dbReference type="InterPro" id="IPR048465">
    <property type="entry name" value="Maestro-like_HEAT"/>
</dbReference>
<dbReference type="PANTHER" id="PTHR23120:SF0">
    <property type="entry name" value="MAESTRO HEAT-LIKE REPEAT FAMILY MEMBER 1"/>
    <property type="match status" value="1"/>
</dbReference>
<dbReference type="InterPro" id="IPR011989">
    <property type="entry name" value="ARM-like"/>
</dbReference>
<dbReference type="Proteomes" id="UP001178507">
    <property type="component" value="Unassembled WGS sequence"/>
</dbReference>
<keyword evidence="1" id="KW-0677">Repeat</keyword>
<evidence type="ECO:0000313" key="6">
    <source>
        <dbReference type="Proteomes" id="UP001178507"/>
    </source>
</evidence>
<evidence type="ECO:0000256" key="1">
    <source>
        <dbReference type="ARBA" id="ARBA00022737"/>
    </source>
</evidence>
<dbReference type="GO" id="GO:0005737">
    <property type="term" value="C:cytoplasm"/>
    <property type="evidence" value="ECO:0007669"/>
    <property type="project" value="TreeGrafter"/>
</dbReference>
<evidence type="ECO:0000259" key="4">
    <source>
        <dbReference type="Pfam" id="PF23221"/>
    </source>
</evidence>
<dbReference type="Pfam" id="PF23210">
    <property type="entry name" value="HEAT_Maestro_2"/>
    <property type="match status" value="1"/>
</dbReference>
<dbReference type="InterPro" id="IPR055408">
    <property type="entry name" value="HEAT_MROH2B-like"/>
</dbReference>
<dbReference type="Pfam" id="PF21047">
    <property type="entry name" value="HEAT_Maestro"/>
    <property type="match status" value="1"/>
</dbReference>
<dbReference type="EMBL" id="CAUJNA010003772">
    <property type="protein sequence ID" value="CAJ1409509.1"/>
    <property type="molecule type" value="Genomic_DNA"/>
</dbReference>
<name>A0AA36JQY1_9DINO</name>
<reference evidence="5" key="1">
    <citation type="submission" date="2023-08" db="EMBL/GenBank/DDBJ databases">
        <authorList>
            <person name="Chen Y."/>
            <person name="Shah S."/>
            <person name="Dougan E. K."/>
            <person name="Thang M."/>
            <person name="Chan C."/>
        </authorList>
    </citation>
    <scope>NUCLEOTIDE SEQUENCE</scope>
</reference>
<feature type="domain" description="MROH2B-like HEAT-repeats" evidence="3">
    <location>
        <begin position="334"/>
        <end position="655"/>
    </location>
</feature>